<protein>
    <submittedName>
        <fullName evidence="8">Oligosaccharide flippase family protein</fullName>
    </submittedName>
</protein>
<feature type="transmembrane region" description="Helical" evidence="7">
    <location>
        <begin position="333"/>
        <end position="354"/>
    </location>
</feature>
<evidence type="ECO:0000313" key="9">
    <source>
        <dbReference type="Proteomes" id="UP001597097"/>
    </source>
</evidence>
<feature type="transmembrane region" description="Helical" evidence="7">
    <location>
        <begin position="366"/>
        <end position="385"/>
    </location>
</feature>
<evidence type="ECO:0000256" key="6">
    <source>
        <dbReference type="ARBA" id="ARBA00023136"/>
    </source>
</evidence>
<dbReference type="PANTHER" id="PTHR30250">
    <property type="entry name" value="PST FAMILY PREDICTED COLANIC ACID TRANSPORTER"/>
    <property type="match status" value="1"/>
</dbReference>
<feature type="transmembrane region" description="Helical" evidence="7">
    <location>
        <begin position="419"/>
        <end position="443"/>
    </location>
</feature>
<feature type="transmembrane region" description="Helical" evidence="7">
    <location>
        <begin position="90"/>
        <end position="114"/>
    </location>
</feature>
<feature type="transmembrane region" description="Helical" evidence="7">
    <location>
        <begin position="158"/>
        <end position="176"/>
    </location>
</feature>
<feature type="transmembrane region" description="Helical" evidence="7">
    <location>
        <begin position="243"/>
        <end position="266"/>
    </location>
</feature>
<feature type="transmembrane region" description="Helical" evidence="7">
    <location>
        <begin position="215"/>
        <end position="237"/>
    </location>
</feature>
<evidence type="ECO:0000256" key="7">
    <source>
        <dbReference type="SAM" id="Phobius"/>
    </source>
</evidence>
<evidence type="ECO:0000256" key="2">
    <source>
        <dbReference type="ARBA" id="ARBA00007430"/>
    </source>
</evidence>
<dbReference type="EMBL" id="JBHUCM010000044">
    <property type="protein sequence ID" value="MFD1544489.1"/>
    <property type="molecule type" value="Genomic_DNA"/>
</dbReference>
<feature type="transmembrane region" description="Helical" evidence="7">
    <location>
        <begin position="455"/>
        <end position="474"/>
    </location>
</feature>
<accession>A0ABW4GQ31</accession>
<dbReference type="Pfam" id="PF13440">
    <property type="entry name" value="Polysacc_synt_3"/>
    <property type="match status" value="1"/>
</dbReference>
<name>A0ABW4GQ31_9ACTN</name>
<evidence type="ECO:0000313" key="8">
    <source>
        <dbReference type="EMBL" id="MFD1544489.1"/>
    </source>
</evidence>
<comment type="subcellular location">
    <subcellularLocation>
        <location evidence="1">Cell membrane</location>
        <topology evidence="1">Multi-pass membrane protein</topology>
    </subcellularLocation>
</comment>
<evidence type="ECO:0000256" key="4">
    <source>
        <dbReference type="ARBA" id="ARBA00022692"/>
    </source>
</evidence>
<gene>
    <name evidence="8" type="ORF">ACFSJ0_46115</name>
</gene>
<feature type="transmembrane region" description="Helical" evidence="7">
    <location>
        <begin position="126"/>
        <end position="146"/>
    </location>
</feature>
<dbReference type="InterPro" id="IPR050833">
    <property type="entry name" value="Poly_Biosynth_Transport"/>
</dbReference>
<dbReference type="PANTHER" id="PTHR30250:SF10">
    <property type="entry name" value="LIPOPOLYSACCHARIDE BIOSYNTHESIS PROTEIN WZXC"/>
    <property type="match status" value="1"/>
</dbReference>
<feature type="transmembrane region" description="Helical" evidence="7">
    <location>
        <begin position="182"/>
        <end position="203"/>
    </location>
</feature>
<keyword evidence="6 7" id="KW-0472">Membrane</keyword>
<sequence length="488" mass="51477">MSEPTASEPGTSDHRAGSASRGLRWGLLARGGSKLATFTLSLVLARLLAPADFGLYAVALAANQFLFYVNDAGIVAAVVQWRGKLEDMVVTATTVVLTLSVAIYAVFWVAAPYFTGLAGNVSATPVVRLLTVIIVIDGFVNVRSAVMLRGFQQDKIAKANMAGIAVQVPVAITLAATGAGVYSFVIGAVANSLVSGILVFYWARMPLRLGFDRAIARKLLGFGVPLAVSLAIEALVLNADAIIIGRLLGATTLGFYMIALNVSSWVPGLVGEALRHVTLPGFSRVAEERPEAFSARVQQIVPMLITLVLPVAVLFGVLAPLVVPFLYGERWLPAAQALSFLMVLMVVRMLTALAFDILTSLGATRLVVWMNLSWAVVLLPALYAGARLDGIQGVAIAHAAVALLIALPVTALQLRRSGVVLGPILPGILRLLLGGLLAGLAAWLVARWTEGAVDFVRLCAAGGAGVVVYVVTGLSRERIRKIREVVMS</sequence>
<keyword evidence="9" id="KW-1185">Reference proteome</keyword>
<keyword evidence="5 7" id="KW-1133">Transmembrane helix</keyword>
<dbReference type="Proteomes" id="UP001597097">
    <property type="component" value="Unassembled WGS sequence"/>
</dbReference>
<feature type="transmembrane region" description="Helical" evidence="7">
    <location>
        <begin position="304"/>
        <end position="327"/>
    </location>
</feature>
<feature type="transmembrane region" description="Helical" evidence="7">
    <location>
        <begin position="55"/>
        <end position="78"/>
    </location>
</feature>
<evidence type="ECO:0000256" key="3">
    <source>
        <dbReference type="ARBA" id="ARBA00022475"/>
    </source>
</evidence>
<evidence type="ECO:0000256" key="1">
    <source>
        <dbReference type="ARBA" id="ARBA00004651"/>
    </source>
</evidence>
<keyword evidence="3" id="KW-1003">Cell membrane</keyword>
<proteinExistence type="inferred from homology"/>
<comment type="similarity">
    <text evidence="2">Belongs to the polysaccharide synthase family.</text>
</comment>
<organism evidence="8 9">
    <name type="scientific">Nonomuraea guangzhouensis</name>
    <dbReference type="NCBI Taxonomy" id="1291555"/>
    <lineage>
        <taxon>Bacteria</taxon>
        <taxon>Bacillati</taxon>
        <taxon>Actinomycetota</taxon>
        <taxon>Actinomycetes</taxon>
        <taxon>Streptosporangiales</taxon>
        <taxon>Streptosporangiaceae</taxon>
        <taxon>Nonomuraea</taxon>
    </lineage>
</organism>
<keyword evidence="4 7" id="KW-0812">Transmembrane</keyword>
<comment type="caution">
    <text evidence="8">The sequence shown here is derived from an EMBL/GenBank/DDBJ whole genome shotgun (WGS) entry which is preliminary data.</text>
</comment>
<dbReference type="RefSeq" id="WP_219529241.1">
    <property type="nucleotide sequence ID" value="NZ_JAHKRM010000006.1"/>
</dbReference>
<reference evidence="9" key="1">
    <citation type="journal article" date="2019" name="Int. J. Syst. Evol. Microbiol.">
        <title>The Global Catalogue of Microorganisms (GCM) 10K type strain sequencing project: providing services to taxonomists for standard genome sequencing and annotation.</title>
        <authorList>
            <consortium name="The Broad Institute Genomics Platform"/>
            <consortium name="The Broad Institute Genome Sequencing Center for Infectious Disease"/>
            <person name="Wu L."/>
            <person name="Ma J."/>
        </authorList>
    </citation>
    <scope>NUCLEOTIDE SEQUENCE [LARGE SCALE GENOMIC DNA]</scope>
    <source>
        <strain evidence="9">CGMCC 1.15399</strain>
    </source>
</reference>
<evidence type="ECO:0000256" key="5">
    <source>
        <dbReference type="ARBA" id="ARBA00022989"/>
    </source>
</evidence>
<feature type="transmembrane region" description="Helical" evidence="7">
    <location>
        <begin position="391"/>
        <end position="412"/>
    </location>
</feature>